<dbReference type="PRINTS" id="PR00412">
    <property type="entry name" value="EPOXHYDRLASE"/>
</dbReference>
<dbReference type="InterPro" id="IPR000639">
    <property type="entry name" value="Epox_hydrolase-like"/>
</dbReference>
<dbReference type="Pfam" id="PF00561">
    <property type="entry name" value="Abhydrolase_1"/>
    <property type="match status" value="1"/>
</dbReference>
<proteinExistence type="predicted"/>
<dbReference type="InterPro" id="IPR051340">
    <property type="entry name" value="Haloalkane_dehalogenase"/>
</dbReference>
<evidence type="ECO:0000256" key="1">
    <source>
        <dbReference type="ARBA" id="ARBA00022801"/>
    </source>
</evidence>
<dbReference type="Proteomes" id="UP000243140">
    <property type="component" value="Unassembled WGS sequence"/>
</dbReference>
<sequence>MTTATPIPNWLDTGLYPFRNHYLDIDGNAVHYIDEGHGPVLLLLHGNPTWSFLYRHMIPELSNHFRCIALDYPGFGLSVARNGYSFRPSEHSAVVEKFVNVLGLRDIRMMVQDWGGPIGLGFAGRRPELIHSLIIGNTWAWPAQDIQHIATFSRIAGNPLSRLLIKRFNAFVVWLMPSGINRKLTTAEKAAYRGPFPTPKSRAPTAIFPHEILASHAFLSRVFNGLSVLADKPALIVWGDADTAFKAIERQRFEAAFPHHRTIILRGAKHYIQENSPKQICAEIVAFERQPPMRG</sequence>
<dbReference type="Gene3D" id="3.40.50.1820">
    <property type="entry name" value="alpha/beta hydrolase"/>
    <property type="match status" value="1"/>
</dbReference>
<reference evidence="3 4" key="1">
    <citation type="submission" date="2017-02" db="EMBL/GenBank/DDBJ databases">
        <title>The new phylogeny of genus Mycobacterium.</title>
        <authorList>
            <person name="Tortoli E."/>
            <person name="Trovato A."/>
            <person name="Cirillo D.M."/>
        </authorList>
    </citation>
    <scope>NUCLEOTIDE SEQUENCE [LARGE SCALE GENOMIC DNA]</scope>
    <source>
        <strain evidence="3 4">IP1130001</strain>
    </source>
</reference>
<protein>
    <recommendedName>
        <fullName evidence="2">AB hydrolase-1 domain-containing protein</fullName>
    </recommendedName>
</protein>
<evidence type="ECO:0000313" key="3">
    <source>
        <dbReference type="EMBL" id="ORA85399.1"/>
    </source>
</evidence>
<dbReference type="SUPFAM" id="SSF53474">
    <property type="entry name" value="alpha/beta-Hydrolases"/>
    <property type="match status" value="1"/>
</dbReference>
<keyword evidence="4" id="KW-1185">Reference proteome</keyword>
<evidence type="ECO:0000259" key="2">
    <source>
        <dbReference type="Pfam" id="PF00561"/>
    </source>
</evidence>
<evidence type="ECO:0000313" key="4">
    <source>
        <dbReference type="Proteomes" id="UP000243140"/>
    </source>
</evidence>
<dbReference type="PANTHER" id="PTHR42977">
    <property type="entry name" value="HYDROLASE-RELATED"/>
    <property type="match status" value="1"/>
</dbReference>
<accession>A0ABX3T038</accession>
<dbReference type="InterPro" id="IPR029058">
    <property type="entry name" value="AB_hydrolase_fold"/>
</dbReference>
<dbReference type="InterPro" id="IPR000073">
    <property type="entry name" value="AB_hydrolase_1"/>
</dbReference>
<dbReference type="RefSeq" id="WP_071512762.1">
    <property type="nucleotide sequence ID" value="NZ_CP060015.1"/>
</dbReference>
<dbReference type="PANTHER" id="PTHR42977:SF3">
    <property type="entry name" value="AB HYDROLASE-1 DOMAIN-CONTAINING PROTEIN"/>
    <property type="match status" value="1"/>
</dbReference>
<name>A0ABX3T038_MYCMA</name>
<organism evidence="3 4">
    <name type="scientific">Mycobacterium malmoense</name>
    <dbReference type="NCBI Taxonomy" id="1780"/>
    <lineage>
        <taxon>Bacteria</taxon>
        <taxon>Bacillati</taxon>
        <taxon>Actinomycetota</taxon>
        <taxon>Actinomycetes</taxon>
        <taxon>Mycobacteriales</taxon>
        <taxon>Mycobacteriaceae</taxon>
        <taxon>Mycobacterium</taxon>
    </lineage>
</organism>
<dbReference type="PRINTS" id="PR00111">
    <property type="entry name" value="ABHYDROLASE"/>
</dbReference>
<comment type="caution">
    <text evidence="3">The sequence shown here is derived from an EMBL/GenBank/DDBJ whole genome shotgun (WGS) entry which is preliminary data.</text>
</comment>
<dbReference type="EMBL" id="MVHV01000001">
    <property type="protein sequence ID" value="ORA85399.1"/>
    <property type="molecule type" value="Genomic_DNA"/>
</dbReference>
<gene>
    <name evidence="3" type="ORF">BST29_00565</name>
</gene>
<feature type="domain" description="AB hydrolase-1" evidence="2">
    <location>
        <begin position="39"/>
        <end position="276"/>
    </location>
</feature>
<keyword evidence="1" id="KW-0378">Hydrolase</keyword>